<evidence type="ECO:0000259" key="5">
    <source>
        <dbReference type="PROSITE" id="PS50975"/>
    </source>
</evidence>
<dbReference type="AlphaFoldDB" id="A0A1X7D3C2"/>
<evidence type="ECO:0000256" key="2">
    <source>
        <dbReference type="ARBA" id="ARBA00022741"/>
    </source>
</evidence>
<feature type="domain" description="ATP-grasp" evidence="5">
    <location>
        <begin position="127"/>
        <end position="316"/>
    </location>
</feature>
<dbReference type="GO" id="GO:0016874">
    <property type="term" value="F:ligase activity"/>
    <property type="evidence" value="ECO:0007669"/>
    <property type="project" value="UniProtKB-KW"/>
</dbReference>
<organism evidence="6 7">
    <name type="scientific">Trinickia caryophylli</name>
    <name type="common">Paraburkholderia caryophylli</name>
    <dbReference type="NCBI Taxonomy" id="28094"/>
    <lineage>
        <taxon>Bacteria</taxon>
        <taxon>Pseudomonadati</taxon>
        <taxon>Pseudomonadota</taxon>
        <taxon>Betaproteobacteria</taxon>
        <taxon>Burkholderiales</taxon>
        <taxon>Burkholderiaceae</taxon>
        <taxon>Trinickia</taxon>
    </lineage>
</organism>
<keyword evidence="7" id="KW-1185">Reference proteome</keyword>
<reference evidence="7" key="1">
    <citation type="submission" date="2017-04" db="EMBL/GenBank/DDBJ databases">
        <authorList>
            <person name="Varghese N."/>
            <person name="Submissions S."/>
        </authorList>
    </citation>
    <scope>NUCLEOTIDE SEQUENCE [LARGE SCALE GENOMIC DNA]</scope>
    <source>
        <strain evidence="7">Ballard 720</strain>
    </source>
</reference>
<dbReference type="EMBL" id="FXAH01000002">
    <property type="protein sequence ID" value="SMF08036.1"/>
    <property type="molecule type" value="Genomic_DNA"/>
</dbReference>
<dbReference type="PANTHER" id="PTHR43585:SF2">
    <property type="entry name" value="ATP-GRASP ENZYME FSQD"/>
    <property type="match status" value="1"/>
</dbReference>
<dbReference type="Proteomes" id="UP000192911">
    <property type="component" value="Unassembled WGS sequence"/>
</dbReference>
<dbReference type="GO" id="GO:0005524">
    <property type="term" value="F:ATP binding"/>
    <property type="evidence" value="ECO:0007669"/>
    <property type="project" value="UniProtKB-UniRule"/>
</dbReference>
<dbReference type="STRING" id="28094.SAMN06295900_102342"/>
<keyword evidence="2 4" id="KW-0547">Nucleotide-binding</keyword>
<dbReference type="SUPFAM" id="SSF56059">
    <property type="entry name" value="Glutathione synthetase ATP-binding domain-like"/>
    <property type="match status" value="1"/>
</dbReference>
<gene>
    <name evidence="6" type="ORF">SAMN06295900_102342</name>
</gene>
<keyword evidence="3 4" id="KW-0067">ATP-binding</keyword>
<evidence type="ECO:0000313" key="7">
    <source>
        <dbReference type="Proteomes" id="UP000192911"/>
    </source>
</evidence>
<dbReference type="PROSITE" id="PS50975">
    <property type="entry name" value="ATP_GRASP"/>
    <property type="match status" value="1"/>
</dbReference>
<accession>A0A1X7D3C2</accession>
<dbReference type="RefSeq" id="WP_233211905.1">
    <property type="nucleotide sequence ID" value="NZ_BSQD01000002.1"/>
</dbReference>
<evidence type="ECO:0000256" key="3">
    <source>
        <dbReference type="ARBA" id="ARBA00022840"/>
    </source>
</evidence>
<dbReference type="Gene3D" id="3.30.1490.20">
    <property type="entry name" value="ATP-grasp fold, A domain"/>
    <property type="match status" value="1"/>
</dbReference>
<name>A0A1X7D3C2_TRICW</name>
<dbReference type="GeneID" id="95552336"/>
<dbReference type="GO" id="GO:0046872">
    <property type="term" value="F:metal ion binding"/>
    <property type="evidence" value="ECO:0007669"/>
    <property type="project" value="InterPro"/>
</dbReference>
<dbReference type="InterPro" id="IPR052032">
    <property type="entry name" value="ATP-dep_AA_Ligase"/>
</dbReference>
<dbReference type="Gene3D" id="3.30.470.20">
    <property type="entry name" value="ATP-grasp fold, B domain"/>
    <property type="match status" value="1"/>
</dbReference>
<evidence type="ECO:0000256" key="1">
    <source>
        <dbReference type="ARBA" id="ARBA00022598"/>
    </source>
</evidence>
<sequence>MNMPRPLLLIVDYNLTRVADVAHIASYARERHGADTILIRSNPNERDRQICQYLIDLDPLADDFVEQALYYLKPWRDRLRAGMVFSDNAVQSGAALLERLSLPVDSSALAANSYSKHAYRVSEARVRDLLEAQQIMVPDCVEVRTVDDLRRFADAHPNGFVVKPSCEGNNRGVVVVKRGDNLDAAFAAVAPYLSRGAICEGFIPFSREFSFDGVGATEFITEKVSAHGRYPVEVAQILPARITSRERTTITRAGRLANVLVGQHTGPFHNEIKLDDAGLCAAVVEPNRRPAGMKIWTIAEQVYGIDFYALWVDAAFGVAREPAVAPSGKRAATVMLGVPVDGMLTPPDTAQGEILFDRTLARASALLGAEAIRRIEFGWLGEGTRFIPALPRDNADFAAQACLVVDSDAQDIHSVVATVRATWLSVLGESRQVFEPAHAASLARTTLAAA</sequence>
<evidence type="ECO:0000256" key="4">
    <source>
        <dbReference type="PROSITE-ProRule" id="PRU00409"/>
    </source>
</evidence>
<protein>
    <recommendedName>
        <fullName evidence="5">ATP-grasp domain-containing protein</fullName>
    </recommendedName>
</protein>
<proteinExistence type="predicted"/>
<dbReference type="PANTHER" id="PTHR43585">
    <property type="entry name" value="FUMIPYRROLE BIOSYNTHESIS PROTEIN C"/>
    <property type="match status" value="1"/>
</dbReference>
<evidence type="ECO:0000313" key="6">
    <source>
        <dbReference type="EMBL" id="SMF08036.1"/>
    </source>
</evidence>
<dbReference type="InterPro" id="IPR013815">
    <property type="entry name" value="ATP_grasp_subdomain_1"/>
</dbReference>
<keyword evidence="1" id="KW-0436">Ligase</keyword>
<dbReference type="InterPro" id="IPR011761">
    <property type="entry name" value="ATP-grasp"/>
</dbReference>